<sequence>MNEVKYVLNGHSFKDFNVFVTDSPGITDGLERKPVQTYDWAEYHGTSPDLRKPKYKERKFTLKCFIDADNWENLFEVFKDFIREQFSKPGTQRLHITPFDEETLPYEVYVQEDIKLDKKFRQGRMVGTFDLVLIEPNPIKRVLKTTLDTFKLSYEINSETEIFFGDGTKQTGRGNVSLTKDYSKPSYENSGVSIIGPSGVNDQIYEVYSVPSVSSDFQFSVEITLSAAIDVILYVIGRNLDNTYELAAKSVIHNASTGKNIITTVQELNMDDYGKFIFKILDSSGDEIPGRILSNPRIETAEVVGEWQNMLGKEKIIIIAGNIEDVNNIQTPAETIWEKI</sequence>
<protein>
    <recommendedName>
        <fullName evidence="3">Phage tail protein</fullName>
    </recommendedName>
</protein>
<keyword evidence="2" id="KW-1185">Reference proteome</keyword>
<accession>A0AAD0YMF8</accession>
<proteinExistence type="predicted"/>
<evidence type="ECO:0000313" key="2">
    <source>
        <dbReference type="Proteomes" id="UP000278288"/>
    </source>
</evidence>
<dbReference type="RefSeq" id="WP_123857818.1">
    <property type="nucleotide sequence ID" value="NZ_CP033923.1"/>
</dbReference>
<evidence type="ECO:0000313" key="1">
    <source>
        <dbReference type="EMBL" id="AZA91123.1"/>
    </source>
</evidence>
<name>A0AAD0YMF8_CHRNA</name>
<dbReference type="KEGG" id="cnk:EG343_11030"/>
<reference evidence="1 2" key="1">
    <citation type="submission" date="2018-11" db="EMBL/GenBank/DDBJ databases">
        <title>Proposal to divide the Flavobacteriaceae and reorganize its genera based on Amino Acid Identity values calculated from whole genome sequences.</title>
        <authorList>
            <person name="Nicholson A.C."/>
            <person name="Gulvik C.A."/>
            <person name="Whitney A.M."/>
            <person name="Humrighouse B.W."/>
            <person name="Bell M."/>
            <person name="Holmes B."/>
            <person name="Steigerwalt A.G."/>
            <person name="Villarma A."/>
            <person name="Sheth M."/>
            <person name="Batra D."/>
            <person name="Pryor J."/>
            <person name="Bernardet J.-F."/>
            <person name="Hugo C."/>
            <person name="Kampfer P."/>
            <person name="Newman J."/>
            <person name="McQuiston J.R."/>
        </authorList>
    </citation>
    <scope>NUCLEOTIDE SEQUENCE [LARGE SCALE GENOMIC DNA]</scope>
    <source>
        <strain evidence="1 2">G0041</strain>
    </source>
</reference>
<dbReference type="AlphaFoldDB" id="A0AAD0YMF8"/>
<organism evidence="1 2">
    <name type="scientific">Chryseobacterium nakagawai</name>
    <dbReference type="NCBI Taxonomy" id="1241982"/>
    <lineage>
        <taxon>Bacteria</taxon>
        <taxon>Pseudomonadati</taxon>
        <taxon>Bacteroidota</taxon>
        <taxon>Flavobacteriia</taxon>
        <taxon>Flavobacteriales</taxon>
        <taxon>Weeksellaceae</taxon>
        <taxon>Chryseobacterium group</taxon>
        <taxon>Chryseobacterium</taxon>
    </lineage>
</organism>
<evidence type="ECO:0008006" key="3">
    <source>
        <dbReference type="Google" id="ProtNLM"/>
    </source>
</evidence>
<dbReference type="EMBL" id="CP033923">
    <property type="protein sequence ID" value="AZA91123.1"/>
    <property type="molecule type" value="Genomic_DNA"/>
</dbReference>
<dbReference type="Proteomes" id="UP000278288">
    <property type="component" value="Chromosome"/>
</dbReference>
<gene>
    <name evidence="1" type="ORF">EG343_11030</name>
</gene>